<evidence type="ECO:0000259" key="7">
    <source>
        <dbReference type="PROSITE" id="PS51846"/>
    </source>
</evidence>
<feature type="transmembrane region" description="Helical" evidence="5">
    <location>
        <begin position="55"/>
        <end position="76"/>
    </location>
</feature>
<evidence type="ECO:0000259" key="6">
    <source>
        <dbReference type="PROSITE" id="PS51371"/>
    </source>
</evidence>
<dbReference type="InterPro" id="IPR046342">
    <property type="entry name" value="CBS_dom_sf"/>
</dbReference>
<dbReference type="eggNOG" id="COG1253">
    <property type="taxonomic scope" value="Bacteria"/>
</dbReference>
<feature type="transmembrane region" description="Helical" evidence="5">
    <location>
        <begin position="6"/>
        <end position="28"/>
    </location>
</feature>
<name>K6WZG3_9MICO</name>
<evidence type="ECO:0000256" key="2">
    <source>
        <dbReference type="ARBA" id="ARBA00022475"/>
    </source>
</evidence>
<dbReference type="Proteomes" id="UP000008366">
    <property type="component" value="Unassembled WGS sequence"/>
</dbReference>
<sequence>MNGWVITLVTIGIVALSAFFVAVEFSLISAKRHRIEDAATTSRSARAALRSSAELTLLLAGSQLGITVCTLALGAITKPALHDALMPLLDTLGLSATVADVTAFVLALVIATFLHLVVGEMMPKSWAIAHPEKSATMLAIPMRGFMWVTRPILRALNASANWLLQRFGVEPVDEVATGRDPDTLRQLVEHSANVGALDAGYRMQIEGALQLRKLRLAQLVRAGRVPSALPLEANVRQVQDLARRSGHLRVLLRDGDKYPKVVHVRDTLAAPDTSEPAIEYARDTFELPGDTLVHEALATMRETQNHLVVVTEKGEPIGVVTLADILTRLLPTATASSTPGTGPITLPRA</sequence>
<dbReference type="PANTHER" id="PTHR43099">
    <property type="entry name" value="UPF0053 PROTEIN YRKA"/>
    <property type="match status" value="1"/>
</dbReference>
<evidence type="ECO:0000313" key="8">
    <source>
        <dbReference type="EMBL" id="GAB97512.1"/>
    </source>
</evidence>
<keyword evidence="4 5" id="KW-0472">Membrane</keyword>
<dbReference type="Gene3D" id="3.90.1280.20">
    <property type="match status" value="1"/>
</dbReference>
<dbReference type="InterPro" id="IPR051676">
    <property type="entry name" value="UPF0053_domain"/>
</dbReference>
<evidence type="ECO:0000256" key="1">
    <source>
        <dbReference type="ARBA" id="ARBA00004651"/>
    </source>
</evidence>
<evidence type="ECO:0000256" key="4">
    <source>
        <dbReference type="PROSITE-ProRule" id="PRU01193"/>
    </source>
</evidence>
<keyword evidence="3" id="KW-0129">CBS domain</keyword>
<feature type="domain" description="CBS" evidence="6">
    <location>
        <begin position="280"/>
        <end position="336"/>
    </location>
</feature>
<evidence type="ECO:0000256" key="5">
    <source>
        <dbReference type="SAM" id="Phobius"/>
    </source>
</evidence>
<evidence type="ECO:0000256" key="3">
    <source>
        <dbReference type="PROSITE-ProRule" id="PRU00703"/>
    </source>
</evidence>
<dbReference type="EMBL" id="BAHD01000072">
    <property type="protein sequence ID" value="GAB97512.1"/>
    <property type="molecule type" value="Genomic_DNA"/>
</dbReference>
<keyword evidence="4 5" id="KW-1133">Transmembrane helix</keyword>
<protein>
    <recommendedName>
        <fullName evidence="10">CNNM transmembrane domain-containing protein</fullName>
    </recommendedName>
</protein>
<dbReference type="SUPFAM" id="SSF54631">
    <property type="entry name" value="CBS-domain pair"/>
    <property type="match status" value="1"/>
</dbReference>
<feature type="transmembrane region" description="Helical" evidence="5">
    <location>
        <begin position="96"/>
        <end position="118"/>
    </location>
</feature>
<dbReference type="SMART" id="SM00116">
    <property type="entry name" value="CBS"/>
    <property type="match status" value="1"/>
</dbReference>
<dbReference type="Gene3D" id="3.10.580.10">
    <property type="entry name" value="CBS-domain"/>
    <property type="match status" value="1"/>
</dbReference>
<accession>K6WZG3</accession>
<dbReference type="STRING" id="1184609.KILIM_072_00210"/>
<dbReference type="PROSITE" id="PS51846">
    <property type="entry name" value="CNNM"/>
    <property type="match status" value="1"/>
</dbReference>
<dbReference type="PANTHER" id="PTHR43099:SF5">
    <property type="entry name" value="HLYC_CORC FAMILY TRANSPORTER"/>
    <property type="match status" value="1"/>
</dbReference>
<dbReference type="AlphaFoldDB" id="K6WZG3"/>
<dbReference type="InterPro" id="IPR002550">
    <property type="entry name" value="CNNM"/>
</dbReference>
<gene>
    <name evidence="8" type="ORF">KILIM_072_00210</name>
</gene>
<comment type="caution">
    <text evidence="8">The sequence shown here is derived from an EMBL/GenBank/DDBJ whole genome shotgun (WGS) entry which is preliminary data.</text>
</comment>
<proteinExistence type="predicted"/>
<dbReference type="GO" id="GO:0005886">
    <property type="term" value="C:plasma membrane"/>
    <property type="evidence" value="ECO:0007669"/>
    <property type="project" value="UniProtKB-SubCell"/>
</dbReference>
<keyword evidence="4 5" id="KW-0812">Transmembrane</keyword>
<dbReference type="Pfam" id="PF00571">
    <property type="entry name" value="CBS"/>
    <property type="match status" value="1"/>
</dbReference>
<dbReference type="InterPro" id="IPR000644">
    <property type="entry name" value="CBS_dom"/>
</dbReference>
<dbReference type="PROSITE" id="PS51371">
    <property type="entry name" value="CBS"/>
    <property type="match status" value="1"/>
</dbReference>
<dbReference type="Pfam" id="PF01595">
    <property type="entry name" value="CNNM"/>
    <property type="match status" value="1"/>
</dbReference>
<organism evidence="8 9">
    <name type="scientific">Kineosphaera limosa NBRC 100340</name>
    <dbReference type="NCBI Taxonomy" id="1184609"/>
    <lineage>
        <taxon>Bacteria</taxon>
        <taxon>Bacillati</taxon>
        <taxon>Actinomycetota</taxon>
        <taxon>Actinomycetes</taxon>
        <taxon>Micrococcales</taxon>
        <taxon>Dermatophilaceae</taxon>
        <taxon>Kineosphaera</taxon>
    </lineage>
</organism>
<evidence type="ECO:0008006" key="10">
    <source>
        <dbReference type="Google" id="ProtNLM"/>
    </source>
</evidence>
<keyword evidence="2" id="KW-1003">Cell membrane</keyword>
<evidence type="ECO:0000313" key="9">
    <source>
        <dbReference type="Proteomes" id="UP000008366"/>
    </source>
</evidence>
<dbReference type="RefSeq" id="WP_006594044.1">
    <property type="nucleotide sequence ID" value="NZ_BAHD01000072.1"/>
</dbReference>
<reference evidence="8 9" key="1">
    <citation type="submission" date="2012-08" db="EMBL/GenBank/DDBJ databases">
        <title>Whole genome shotgun sequence of Kineosphaera limosa NBRC 100340.</title>
        <authorList>
            <person name="Yoshida I."/>
            <person name="Isaki S."/>
            <person name="Hosoyama A."/>
            <person name="Tsuchikane K."/>
            <person name="Katsumata H."/>
            <person name="Ando Y."/>
            <person name="Ohji S."/>
            <person name="Hamada M."/>
            <person name="Tamura T."/>
            <person name="Yamazoe A."/>
            <person name="Yamazaki S."/>
            <person name="Fujita N."/>
        </authorList>
    </citation>
    <scope>NUCLEOTIDE SEQUENCE [LARGE SCALE GENOMIC DNA]</scope>
    <source>
        <strain evidence="8 9">NBRC 100340</strain>
    </source>
</reference>
<keyword evidence="9" id="KW-1185">Reference proteome</keyword>
<feature type="domain" description="CNNM transmembrane" evidence="7">
    <location>
        <begin position="1"/>
        <end position="201"/>
    </location>
</feature>
<dbReference type="OrthoDB" id="110231at2"/>
<comment type="subcellular location">
    <subcellularLocation>
        <location evidence="1">Cell membrane</location>
        <topology evidence="1">Multi-pass membrane protein</topology>
    </subcellularLocation>
</comment>